<feature type="domain" description="HTH cro/C1-type" evidence="1">
    <location>
        <begin position="31"/>
        <end position="82"/>
    </location>
</feature>
<organism evidence="2 3">
    <name type="scientific">Streptomyces rubellomurinus (strain ATCC 31215)</name>
    <dbReference type="NCBI Taxonomy" id="359131"/>
    <lineage>
        <taxon>Bacteria</taxon>
        <taxon>Bacillati</taxon>
        <taxon>Actinomycetota</taxon>
        <taxon>Actinomycetes</taxon>
        <taxon>Kitasatosporales</taxon>
        <taxon>Streptomycetaceae</taxon>
        <taxon>Streptomyces</taxon>
    </lineage>
</organism>
<dbReference type="OrthoDB" id="4336585at2"/>
<evidence type="ECO:0000313" key="3">
    <source>
        <dbReference type="Proteomes" id="UP000033699"/>
    </source>
</evidence>
<comment type="caution">
    <text evidence="2">The sequence shown here is derived from an EMBL/GenBank/DDBJ whole genome shotgun (WGS) entry which is preliminary data.</text>
</comment>
<dbReference type="SMART" id="SM00530">
    <property type="entry name" value="HTH_XRE"/>
    <property type="match status" value="1"/>
</dbReference>
<proteinExistence type="predicted"/>
<reference evidence="2 3" key="1">
    <citation type="submission" date="2015-02" db="EMBL/GenBank/DDBJ databases">
        <authorList>
            <person name="Ju K.-S."/>
            <person name="Doroghazi J.R."/>
            <person name="Metcalf W."/>
        </authorList>
    </citation>
    <scope>NUCLEOTIDE SEQUENCE [LARGE SCALE GENOMIC DNA]</scope>
    <source>
        <strain evidence="2 3">ATCC 31215</strain>
    </source>
</reference>
<dbReference type="PANTHER" id="PTHR35010:SF2">
    <property type="entry name" value="BLL4672 PROTEIN"/>
    <property type="match status" value="1"/>
</dbReference>
<dbReference type="RefSeq" id="WP_045701330.1">
    <property type="nucleotide sequence ID" value="NZ_JZKH01000067.1"/>
</dbReference>
<dbReference type="Pfam" id="PF17765">
    <property type="entry name" value="MLTR_LBD"/>
    <property type="match status" value="1"/>
</dbReference>
<accession>A0A0F2TAN6</accession>
<dbReference type="GO" id="GO:0003677">
    <property type="term" value="F:DNA binding"/>
    <property type="evidence" value="ECO:0007669"/>
    <property type="project" value="InterPro"/>
</dbReference>
<dbReference type="Proteomes" id="UP000033699">
    <property type="component" value="Unassembled WGS sequence"/>
</dbReference>
<sequence length="300" mass="32636">MDLPEALRDFLVSRRARLRPEDVGLPVHGVRRVRGLRREEVAGLAAMSVEHYTRLERGQASRVSDTVLDAVADALRLSPGERRYLRSLARPAAVADPPLPPPEQVEIGLQPVLDSMALTPAYLVGPRGAILAWNRLAAAVFVDFSRVRPDERTVGRLVFADPGARRLYVDWEAKAREAVGLLRTEVAKRPRDAVLAREISELREHSPEFRRLWGEQVVLEKGHTTTLLDCPGIGRLRLSGAALQVADRPDLVIAVYTAVPGSADERTLLRLARAVAPVAPVVPAAPVVPVAPVAPEPAAG</sequence>
<dbReference type="SUPFAM" id="SSF47413">
    <property type="entry name" value="lambda repressor-like DNA-binding domains"/>
    <property type="match status" value="1"/>
</dbReference>
<dbReference type="Pfam" id="PF13560">
    <property type="entry name" value="HTH_31"/>
    <property type="match status" value="1"/>
</dbReference>
<dbReference type="InterPro" id="IPR001387">
    <property type="entry name" value="Cro/C1-type_HTH"/>
</dbReference>
<dbReference type="Gene3D" id="3.30.450.180">
    <property type="match status" value="1"/>
</dbReference>
<dbReference type="InterPro" id="IPR010982">
    <property type="entry name" value="Lambda_DNA-bd_dom_sf"/>
</dbReference>
<dbReference type="Gene3D" id="1.10.260.40">
    <property type="entry name" value="lambda repressor-like DNA-binding domains"/>
    <property type="match status" value="1"/>
</dbReference>
<keyword evidence="3" id="KW-1185">Reference proteome</keyword>
<evidence type="ECO:0000259" key="1">
    <source>
        <dbReference type="PROSITE" id="PS50943"/>
    </source>
</evidence>
<dbReference type="InterPro" id="IPR041413">
    <property type="entry name" value="MLTR_LBD"/>
</dbReference>
<dbReference type="PATRIC" id="fig|359131.3.peg.6604"/>
<name>A0A0F2TAN6_STRR3</name>
<dbReference type="PANTHER" id="PTHR35010">
    <property type="entry name" value="BLL4672 PROTEIN-RELATED"/>
    <property type="match status" value="1"/>
</dbReference>
<gene>
    <name evidence="2" type="ORF">VM95_26975</name>
</gene>
<dbReference type="EMBL" id="JZKH01000067">
    <property type="protein sequence ID" value="KJS59496.1"/>
    <property type="molecule type" value="Genomic_DNA"/>
</dbReference>
<evidence type="ECO:0000313" key="2">
    <source>
        <dbReference type="EMBL" id="KJS59496.1"/>
    </source>
</evidence>
<dbReference type="AlphaFoldDB" id="A0A0F2TAN6"/>
<protein>
    <recommendedName>
        <fullName evidence="1">HTH cro/C1-type domain-containing protein</fullName>
    </recommendedName>
</protein>
<dbReference type="PROSITE" id="PS50943">
    <property type="entry name" value="HTH_CROC1"/>
    <property type="match status" value="1"/>
</dbReference>